<dbReference type="PROSITE" id="PS00095">
    <property type="entry name" value="C5_MTASE_2"/>
    <property type="match status" value="1"/>
</dbReference>
<proteinExistence type="inferred from homology"/>
<evidence type="ECO:0000256" key="1">
    <source>
        <dbReference type="ARBA" id="ARBA00022603"/>
    </source>
</evidence>
<dbReference type="InterPro" id="IPR031303">
    <property type="entry name" value="C5_meth_CS"/>
</dbReference>
<evidence type="ECO:0000256" key="7">
    <source>
        <dbReference type="RuleBase" id="RU000416"/>
    </source>
</evidence>
<name>A0A1Z4BVJ2_9GAMM</name>
<dbReference type="PROSITE" id="PS00094">
    <property type="entry name" value="C5_MTASE_1"/>
    <property type="match status" value="1"/>
</dbReference>
<dbReference type="GO" id="GO:0009307">
    <property type="term" value="P:DNA restriction-modification system"/>
    <property type="evidence" value="ECO:0007669"/>
    <property type="project" value="UniProtKB-KW"/>
</dbReference>
<dbReference type="Gene3D" id="3.40.50.150">
    <property type="entry name" value="Vaccinia Virus protein VP39"/>
    <property type="match status" value="1"/>
</dbReference>
<evidence type="ECO:0000256" key="6">
    <source>
        <dbReference type="PROSITE-ProRule" id="PRU01016"/>
    </source>
</evidence>
<dbReference type="InterPro" id="IPR001525">
    <property type="entry name" value="C5_MeTfrase"/>
</dbReference>
<dbReference type="EMBL" id="CP022129">
    <property type="protein sequence ID" value="ASF45324.1"/>
    <property type="molecule type" value="Genomic_DNA"/>
</dbReference>
<accession>A0A1Z4BVJ2</accession>
<dbReference type="AlphaFoldDB" id="A0A1Z4BVJ2"/>
<evidence type="ECO:0000256" key="3">
    <source>
        <dbReference type="ARBA" id="ARBA00022691"/>
    </source>
</evidence>
<dbReference type="REBASE" id="209094">
    <property type="entry name" value="M.MpsM2ORF4155P"/>
</dbReference>
<dbReference type="OrthoDB" id="9813719at2"/>
<dbReference type="InterPro" id="IPR018117">
    <property type="entry name" value="C5_DNA_meth_AS"/>
</dbReference>
<evidence type="ECO:0000256" key="8">
    <source>
        <dbReference type="RuleBase" id="RU000417"/>
    </source>
</evidence>
<protein>
    <recommendedName>
        <fullName evidence="8">Cytosine-specific methyltransferase</fullName>
        <ecNumber evidence="8">2.1.1.37</ecNumber>
    </recommendedName>
</protein>
<evidence type="ECO:0000256" key="4">
    <source>
        <dbReference type="ARBA" id="ARBA00022747"/>
    </source>
</evidence>
<gene>
    <name evidence="9" type="ORF">CEK71_04155</name>
</gene>
<dbReference type="InterPro" id="IPR050750">
    <property type="entry name" value="C5-MTase"/>
</dbReference>
<keyword evidence="1 6" id="KW-0489">Methyltransferase</keyword>
<organism evidence="9 10">
    <name type="scientific">Methylovulum psychrotolerans</name>
    <dbReference type="NCBI Taxonomy" id="1704499"/>
    <lineage>
        <taxon>Bacteria</taxon>
        <taxon>Pseudomonadati</taxon>
        <taxon>Pseudomonadota</taxon>
        <taxon>Gammaproteobacteria</taxon>
        <taxon>Methylococcales</taxon>
        <taxon>Methylococcaceae</taxon>
        <taxon>Methylovulum</taxon>
    </lineage>
</organism>
<evidence type="ECO:0000313" key="10">
    <source>
        <dbReference type="Proteomes" id="UP000197019"/>
    </source>
</evidence>
<comment type="similarity">
    <text evidence="6 7">Belongs to the class I-like SAM-binding methyltransferase superfamily. C5-methyltransferase family.</text>
</comment>
<dbReference type="PANTHER" id="PTHR46098">
    <property type="entry name" value="TRNA (CYTOSINE(38)-C(5))-METHYLTRANSFERASE"/>
    <property type="match status" value="1"/>
</dbReference>
<feature type="active site" evidence="6">
    <location>
        <position position="78"/>
    </location>
</feature>
<reference evidence="9 10" key="1">
    <citation type="submission" date="2017-06" db="EMBL/GenBank/DDBJ databases">
        <title>Genome Sequencing of the methanotroph Methylovulum psychrotolerants str. HV10-M2 isolated from a high-altitude environment.</title>
        <authorList>
            <person name="Mateos-Rivera A."/>
        </authorList>
    </citation>
    <scope>NUCLEOTIDE SEQUENCE [LARGE SCALE GENOMIC DNA]</scope>
    <source>
        <strain evidence="9 10">HV10_M2</strain>
    </source>
</reference>
<dbReference type="EC" id="2.1.1.37" evidence="8"/>
<evidence type="ECO:0000313" key="9">
    <source>
        <dbReference type="EMBL" id="ASF45324.1"/>
    </source>
</evidence>
<dbReference type="Gene3D" id="3.90.120.10">
    <property type="entry name" value="DNA Methylase, subunit A, domain 2"/>
    <property type="match status" value="1"/>
</dbReference>
<dbReference type="GO" id="GO:0032259">
    <property type="term" value="P:methylation"/>
    <property type="evidence" value="ECO:0007669"/>
    <property type="project" value="UniProtKB-KW"/>
</dbReference>
<dbReference type="RefSeq" id="WP_088618206.1">
    <property type="nucleotide sequence ID" value="NZ_CP022129.1"/>
</dbReference>
<evidence type="ECO:0000256" key="2">
    <source>
        <dbReference type="ARBA" id="ARBA00022679"/>
    </source>
</evidence>
<dbReference type="Pfam" id="PF00145">
    <property type="entry name" value="DNA_methylase"/>
    <property type="match status" value="1"/>
</dbReference>
<comment type="catalytic activity">
    <reaction evidence="5 8">
        <text>a 2'-deoxycytidine in DNA + S-adenosyl-L-methionine = a 5-methyl-2'-deoxycytidine in DNA + S-adenosyl-L-homocysteine + H(+)</text>
        <dbReference type="Rhea" id="RHEA:13681"/>
        <dbReference type="Rhea" id="RHEA-COMP:11369"/>
        <dbReference type="Rhea" id="RHEA-COMP:11370"/>
        <dbReference type="ChEBI" id="CHEBI:15378"/>
        <dbReference type="ChEBI" id="CHEBI:57856"/>
        <dbReference type="ChEBI" id="CHEBI:59789"/>
        <dbReference type="ChEBI" id="CHEBI:85452"/>
        <dbReference type="ChEBI" id="CHEBI:85454"/>
        <dbReference type="EC" id="2.1.1.37"/>
    </reaction>
</comment>
<sequence length="518" mass="57798">MTLTKKPFTFIDLFAGIGGFRLALSQLGGRCVGFSEIHADAINTYCGNFNEAATVNLGDITQIKRLPAHDILTAGVPCQSWSIAGKNLGFDDDRGQLWNDTLYLLNQARPKAFIFENVKGLADPRNHDALAYILQRINQAGYFARHFVLNSADYEVPQDRVRVYIIGFLDAAQLAAFRLPPPQKSTLTLLDVLQDCQAVRSASSRVGETADIFGDAPADKKRDRKTNGMNDFFLFNDIRNGPTTIHSWDLQATTDRQQQICYLLLKNRRKRTYGRLDGNPLSLAHFQQLDSTIQEEELVALVALGIFKTVDYTYTVLPHKQVLDAAEQQVLQQAVAGAISLDALKDCRDLKKARIPFEKILTRLVAKQVLVCSEIRYEFRYTKISTGIAGVNRIFLPKSEAFPTLVASDSNDFVALKDVEADNDHAYKQAFLAQIFHKQLYRKISKEEACLIQGFPKHFELPASRSRWMKLIGNSVSVPVVQMLGQAILATGCVDGGRDACPPVEARHGLNKRINPPP</sequence>
<dbReference type="SUPFAM" id="SSF53335">
    <property type="entry name" value="S-adenosyl-L-methionine-dependent methyltransferases"/>
    <property type="match status" value="1"/>
</dbReference>
<keyword evidence="4" id="KW-0680">Restriction system</keyword>
<keyword evidence="2 6" id="KW-0808">Transferase</keyword>
<keyword evidence="10" id="KW-1185">Reference proteome</keyword>
<keyword evidence="3 6" id="KW-0949">S-adenosyl-L-methionine</keyword>
<dbReference type="InterPro" id="IPR029063">
    <property type="entry name" value="SAM-dependent_MTases_sf"/>
</dbReference>
<dbReference type="PANTHER" id="PTHR46098:SF1">
    <property type="entry name" value="TRNA (CYTOSINE(38)-C(5))-METHYLTRANSFERASE"/>
    <property type="match status" value="1"/>
</dbReference>
<evidence type="ECO:0000256" key="5">
    <source>
        <dbReference type="ARBA" id="ARBA00047422"/>
    </source>
</evidence>
<dbReference type="PROSITE" id="PS51679">
    <property type="entry name" value="SAM_MT_C5"/>
    <property type="match status" value="1"/>
</dbReference>
<dbReference type="KEGG" id="mpsy:CEK71_04155"/>
<dbReference type="GO" id="GO:0003886">
    <property type="term" value="F:DNA (cytosine-5-)-methyltransferase activity"/>
    <property type="evidence" value="ECO:0007669"/>
    <property type="project" value="UniProtKB-EC"/>
</dbReference>
<dbReference type="Proteomes" id="UP000197019">
    <property type="component" value="Chromosome"/>
</dbReference>
<dbReference type="PRINTS" id="PR00105">
    <property type="entry name" value="C5METTRFRASE"/>
</dbReference>
<dbReference type="NCBIfam" id="TIGR00675">
    <property type="entry name" value="dcm"/>
    <property type="match status" value="1"/>
</dbReference>